<feature type="repeat" description="ANK" evidence="3">
    <location>
        <begin position="538"/>
        <end position="570"/>
    </location>
</feature>
<dbReference type="OMA" id="PLHKCQS"/>
<dbReference type="InterPro" id="IPR036770">
    <property type="entry name" value="Ankyrin_rpt-contain_sf"/>
</dbReference>
<dbReference type="PROSITE" id="PS50297">
    <property type="entry name" value="ANK_REP_REGION"/>
    <property type="match status" value="1"/>
</dbReference>
<evidence type="ECO:0000256" key="3">
    <source>
        <dbReference type="PROSITE-ProRule" id="PRU00023"/>
    </source>
</evidence>
<dbReference type="STRING" id="77044.A0A1W2TS18"/>
<organism evidence="5">
    <name type="scientific">Rosellinia necatrix</name>
    <name type="common">White root-rot fungus</name>
    <dbReference type="NCBI Taxonomy" id="77044"/>
    <lineage>
        <taxon>Eukaryota</taxon>
        <taxon>Fungi</taxon>
        <taxon>Dikarya</taxon>
        <taxon>Ascomycota</taxon>
        <taxon>Pezizomycotina</taxon>
        <taxon>Sordariomycetes</taxon>
        <taxon>Xylariomycetidae</taxon>
        <taxon>Xylariales</taxon>
        <taxon>Xylariaceae</taxon>
        <taxon>Rosellinia</taxon>
    </lineage>
</organism>
<dbReference type="InterPro" id="IPR002110">
    <property type="entry name" value="Ankyrin_rpt"/>
</dbReference>
<accession>A0A1W2TS18</accession>
<name>A0A1W2TS18_ROSNE</name>
<gene>
    <name evidence="5" type="ORF">SAMD00023353_5800220</name>
</gene>
<reference evidence="5" key="1">
    <citation type="submission" date="2016-03" db="EMBL/GenBank/DDBJ databases">
        <title>Draft genome sequence of Rosellinia necatrix.</title>
        <authorList>
            <person name="Kanematsu S."/>
        </authorList>
    </citation>
    <scope>NUCLEOTIDE SEQUENCE [LARGE SCALE GENOMIC DNA]</scope>
    <source>
        <strain evidence="5">W97</strain>
    </source>
</reference>
<dbReference type="PANTHER" id="PTHR24171">
    <property type="entry name" value="ANKYRIN REPEAT DOMAIN-CONTAINING PROTEIN 39-RELATED"/>
    <property type="match status" value="1"/>
</dbReference>
<dbReference type="SUPFAM" id="SSF48403">
    <property type="entry name" value="Ankyrin repeat"/>
    <property type="match status" value="1"/>
</dbReference>
<feature type="compositionally biased region" description="Polar residues" evidence="4">
    <location>
        <begin position="244"/>
        <end position="255"/>
    </location>
</feature>
<dbReference type="EMBL" id="DF977503">
    <property type="protein sequence ID" value="GAP91282.2"/>
    <property type="molecule type" value="Genomic_DNA"/>
</dbReference>
<keyword evidence="6" id="KW-1185">Reference proteome</keyword>
<dbReference type="PROSITE" id="PS50088">
    <property type="entry name" value="ANK_REPEAT"/>
    <property type="match status" value="2"/>
</dbReference>
<dbReference type="Proteomes" id="UP000054516">
    <property type="component" value="Unassembled WGS sequence"/>
</dbReference>
<keyword evidence="2 3" id="KW-0040">ANK repeat</keyword>
<evidence type="ECO:0000256" key="1">
    <source>
        <dbReference type="ARBA" id="ARBA00022737"/>
    </source>
</evidence>
<evidence type="ECO:0000313" key="6">
    <source>
        <dbReference type="Proteomes" id="UP000054516"/>
    </source>
</evidence>
<feature type="region of interest" description="Disordered" evidence="4">
    <location>
        <begin position="228"/>
        <end position="273"/>
    </location>
</feature>
<dbReference type="SMART" id="SM00248">
    <property type="entry name" value="ANK"/>
    <property type="match status" value="5"/>
</dbReference>
<dbReference type="PANTHER" id="PTHR24171:SF8">
    <property type="entry name" value="BRCA1-ASSOCIATED RING DOMAIN PROTEIN 1"/>
    <property type="match status" value="1"/>
</dbReference>
<dbReference type="GO" id="GO:0004842">
    <property type="term" value="F:ubiquitin-protein transferase activity"/>
    <property type="evidence" value="ECO:0007669"/>
    <property type="project" value="TreeGrafter"/>
</dbReference>
<dbReference type="GO" id="GO:0085020">
    <property type="term" value="P:protein K6-linked ubiquitination"/>
    <property type="evidence" value="ECO:0007669"/>
    <property type="project" value="TreeGrafter"/>
</dbReference>
<proteinExistence type="predicted"/>
<evidence type="ECO:0000256" key="4">
    <source>
        <dbReference type="SAM" id="MobiDB-lite"/>
    </source>
</evidence>
<evidence type="ECO:0000313" key="5">
    <source>
        <dbReference type="EMBL" id="GAP91282.2"/>
    </source>
</evidence>
<evidence type="ECO:0000256" key="2">
    <source>
        <dbReference type="ARBA" id="ARBA00023043"/>
    </source>
</evidence>
<dbReference type="AlphaFoldDB" id="A0A1W2TS18"/>
<sequence>MALDPFSAVAAALQVASLAGELLTSITRFVDQTRSIVDTIQDLYDEIRHLKGALDALGEAFSKQRQKHPFECRHHDRIHSILKSCHDSLENLSTALPELKDHTTPIQKLRLSILKLLKEQRLKEIVHHVTSYTRILDLSLSTVSLGELWTNRESQDMILAEVRKIRRQIRTTDVISECTEIRGGNAQHPGMLSGQQDSAVYDEEVGSVLCDEIQSWLDTVDEVTTAMSLSMPDSGPTDWRPTVATHSASNSTTALTPDDDSSDSESEETDELSREIMQHTLKCNQNNVAQLLQCEIYSQAAEFQRRGIGICGRLNELSSAQSEESGRAANIYELADMREKLVDILFLCDTTPARREAGQLLRELLDENKESQTEDDDRQWRLYHKFGRLYLVEANYRKARGFLNKAFRGRAKATPRNYGFIFESANLLIDCLQALQLFDVAQGIQCVLERLQAECGDDDGPRPDPSPRPSVSPNYDLSAAYRWCIEQGFDVDSPQFGFDVCDPRQQTTPICRTIELQNIEILRSMLSNVPHVEQEDGSEIAPVHLAAATLNEEICALLLEKVARVNIVDKNRKTPLHKCQSGSGGIRVAELILERCPSLIDSVDCFGKTALYMACQAGNEEMARVLLSRGATPNTPGQSLPLVGAIDAIAHSTATIRLVQLLLESGADTKLRERNGRTAREAADNAGLNAGEIKRLLSENVWRRSSTSTVGTVDSIRTSSTGSHRSVAGWSRLQATIRRQG</sequence>
<dbReference type="Gene3D" id="1.25.40.20">
    <property type="entry name" value="Ankyrin repeat-containing domain"/>
    <property type="match status" value="1"/>
</dbReference>
<keyword evidence="1" id="KW-0677">Repeat</keyword>
<protein>
    <submittedName>
        <fullName evidence="5">Putative ankyrin repeat protein</fullName>
    </submittedName>
</protein>
<feature type="repeat" description="ANK" evidence="3">
    <location>
        <begin position="606"/>
        <end position="638"/>
    </location>
</feature>
<feature type="compositionally biased region" description="Acidic residues" evidence="4">
    <location>
        <begin position="257"/>
        <end position="270"/>
    </location>
</feature>
<dbReference type="Pfam" id="PF12796">
    <property type="entry name" value="Ank_2"/>
    <property type="match status" value="1"/>
</dbReference>
<dbReference type="OrthoDB" id="539213at2759"/>
<dbReference type="PRINTS" id="PR01415">
    <property type="entry name" value="ANKYRIN"/>
</dbReference>